<evidence type="ECO:0000256" key="3">
    <source>
        <dbReference type="RuleBase" id="RU003345"/>
    </source>
</evidence>
<proteinExistence type="inferred from homology"/>
<dbReference type="EMBL" id="CP109527">
    <property type="protein sequence ID" value="WTY39221.1"/>
    <property type="molecule type" value="Genomic_DNA"/>
</dbReference>
<keyword evidence="6" id="KW-1185">Reference proteome</keyword>
<dbReference type="RefSeq" id="WP_405151143.1">
    <property type="nucleotide sequence ID" value="NZ_CP109527.1"/>
</dbReference>
<gene>
    <name evidence="5" type="ORF">OG308_15990</name>
</gene>
<dbReference type="SUPFAM" id="SSF53720">
    <property type="entry name" value="ALDH-like"/>
    <property type="match status" value="1"/>
</dbReference>
<dbReference type="Proteomes" id="UP001621418">
    <property type="component" value="Chromosome"/>
</dbReference>
<name>A0ABZ1NHH9_9NOCA</name>
<dbReference type="CDD" id="cd07099">
    <property type="entry name" value="ALDH_DDALDH"/>
    <property type="match status" value="1"/>
</dbReference>
<dbReference type="InterPro" id="IPR016162">
    <property type="entry name" value="Ald_DH_N"/>
</dbReference>
<evidence type="ECO:0000313" key="6">
    <source>
        <dbReference type="Proteomes" id="UP001621418"/>
    </source>
</evidence>
<dbReference type="InterPro" id="IPR016161">
    <property type="entry name" value="Ald_DH/histidinol_DH"/>
</dbReference>
<reference evidence="5 6" key="1">
    <citation type="submission" date="2022-10" db="EMBL/GenBank/DDBJ databases">
        <title>The complete genomes of actinobacterial strains from the NBC collection.</title>
        <authorList>
            <person name="Joergensen T.S."/>
            <person name="Alvarez Arevalo M."/>
            <person name="Sterndorff E.B."/>
            <person name="Faurdal D."/>
            <person name="Vuksanovic O."/>
            <person name="Mourched A.-S."/>
            <person name="Charusanti P."/>
            <person name="Shaw S."/>
            <person name="Blin K."/>
            <person name="Weber T."/>
        </authorList>
    </citation>
    <scope>NUCLEOTIDE SEQUENCE [LARGE SCALE GENOMIC DNA]</scope>
    <source>
        <strain evidence="5 6">NBC_01413</strain>
    </source>
</reference>
<organism evidence="5 6">
    <name type="scientific">Nocardia salmonicida</name>
    <dbReference type="NCBI Taxonomy" id="53431"/>
    <lineage>
        <taxon>Bacteria</taxon>
        <taxon>Bacillati</taxon>
        <taxon>Actinomycetota</taxon>
        <taxon>Actinomycetes</taxon>
        <taxon>Mycobacteriales</taxon>
        <taxon>Nocardiaceae</taxon>
        <taxon>Nocardia</taxon>
    </lineage>
</organism>
<evidence type="ECO:0000256" key="1">
    <source>
        <dbReference type="ARBA" id="ARBA00023002"/>
    </source>
</evidence>
<sequence>MTSTPLADATIAVRNPANDRIVGSVTDTSPNGVADALTSLRAHQPHWESLGPAGRSKVLFRLQDWIIDSAAELADVVQSESGKPRAEAELEVAAWVDLINYWGRNAAAFLADEHPWPHSPLGWIKKLTTVYRPYPVVGVISPWNYPLGMGALDIVPALMAGAAVLHKPSEVTPLSAVEIARGWAEVGAPPVLAVVTGGGATGAAVVGGVDFVQFTGSAATGRMIARQCAETLRPYSLELGGKDPAIVLADADLDRAAHGIAWGALLNAGQTCVSIERVYVEAPVYDEFVARLTRRVEALRVGLDDREYRYDIGPLADQRQLEIVSRHVDEAVAAGARVLTGGKPIGEGTFYEPTVLVDVDHLMSCIREETFGPTIPVIEVADEDEAVRLANDSEYGLSASVWTGDRQRGRRIARRLDTGAVNINDSIANLFSFVLPMGGWKQSGVGARWGGAAGIRKYCRQQAVTEPLAWKIPRELYWFPYSKNKAGLTFSLLRALGARGRRRLR</sequence>
<protein>
    <submittedName>
        <fullName evidence="5">Aldehyde dehydrogenase family protein</fullName>
    </submittedName>
</protein>
<dbReference type="InterPro" id="IPR029510">
    <property type="entry name" value="Ald_DH_CS_GLU"/>
</dbReference>
<dbReference type="PROSITE" id="PS00687">
    <property type="entry name" value="ALDEHYDE_DEHYDR_GLU"/>
    <property type="match status" value="1"/>
</dbReference>
<dbReference type="InterPro" id="IPR015590">
    <property type="entry name" value="Aldehyde_DH_dom"/>
</dbReference>
<comment type="similarity">
    <text evidence="3">Belongs to the aldehyde dehydrogenase family.</text>
</comment>
<dbReference type="InterPro" id="IPR016163">
    <property type="entry name" value="Ald_DH_C"/>
</dbReference>
<dbReference type="Gene3D" id="3.40.309.10">
    <property type="entry name" value="Aldehyde Dehydrogenase, Chain A, domain 2"/>
    <property type="match status" value="1"/>
</dbReference>
<evidence type="ECO:0000256" key="2">
    <source>
        <dbReference type="PROSITE-ProRule" id="PRU10007"/>
    </source>
</evidence>
<feature type="active site" evidence="2">
    <location>
        <position position="238"/>
    </location>
</feature>
<feature type="domain" description="Aldehyde dehydrogenase" evidence="4">
    <location>
        <begin position="9"/>
        <end position="464"/>
    </location>
</feature>
<dbReference type="Gene3D" id="3.40.605.10">
    <property type="entry name" value="Aldehyde Dehydrogenase, Chain A, domain 1"/>
    <property type="match status" value="1"/>
</dbReference>
<dbReference type="Pfam" id="PF00171">
    <property type="entry name" value="Aldedh"/>
    <property type="match status" value="1"/>
</dbReference>
<evidence type="ECO:0000259" key="4">
    <source>
        <dbReference type="Pfam" id="PF00171"/>
    </source>
</evidence>
<accession>A0ABZ1NHH9</accession>
<evidence type="ECO:0000313" key="5">
    <source>
        <dbReference type="EMBL" id="WTY39221.1"/>
    </source>
</evidence>
<keyword evidence="1 3" id="KW-0560">Oxidoreductase</keyword>
<dbReference type="PANTHER" id="PTHR11699">
    <property type="entry name" value="ALDEHYDE DEHYDROGENASE-RELATED"/>
    <property type="match status" value="1"/>
</dbReference>